<dbReference type="EMBL" id="UGNC01000009">
    <property type="protein sequence ID" value="STX08231.1"/>
    <property type="molecule type" value="Genomic_DNA"/>
</dbReference>
<dbReference type="SUPFAM" id="SSF53807">
    <property type="entry name" value="Helical backbone' metal receptor"/>
    <property type="match status" value="1"/>
</dbReference>
<evidence type="ECO:0000313" key="6">
    <source>
        <dbReference type="Proteomes" id="UP000255167"/>
    </source>
</evidence>
<keyword evidence="1" id="KW-0813">Transport</keyword>
<evidence type="ECO:0000256" key="1">
    <source>
        <dbReference type="ARBA" id="ARBA00022448"/>
    </source>
</evidence>
<dbReference type="PANTHER" id="PTHR30532:SF1">
    <property type="entry name" value="IRON(3+)-HYDROXAMATE-BINDING PROTEIN FHUD"/>
    <property type="match status" value="1"/>
</dbReference>
<dbReference type="GO" id="GO:0030288">
    <property type="term" value="C:outer membrane-bounded periplasmic space"/>
    <property type="evidence" value="ECO:0007669"/>
    <property type="project" value="TreeGrafter"/>
</dbReference>
<dbReference type="AlphaFoldDB" id="A0A378H8N8"/>
<feature type="compositionally biased region" description="Polar residues" evidence="3">
    <location>
        <begin position="169"/>
        <end position="183"/>
    </location>
</feature>
<feature type="signal peptide" evidence="4">
    <location>
        <begin position="1"/>
        <end position="17"/>
    </location>
</feature>
<evidence type="ECO:0000256" key="2">
    <source>
        <dbReference type="ARBA" id="ARBA00022729"/>
    </source>
</evidence>
<reference evidence="5 6" key="1">
    <citation type="submission" date="2018-06" db="EMBL/GenBank/DDBJ databases">
        <authorList>
            <consortium name="Pathogen Informatics"/>
            <person name="Doyle S."/>
        </authorList>
    </citation>
    <scope>NUCLEOTIDE SEQUENCE [LARGE SCALE GENOMIC DNA]</scope>
    <source>
        <strain evidence="5 6">NCTC9617</strain>
    </source>
</reference>
<accession>A0A378H8N8</accession>
<gene>
    <name evidence="5" type="primary">yhfQ</name>
    <name evidence="5" type="ORF">NCTC9617_07264</name>
</gene>
<evidence type="ECO:0000313" key="5">
    <source>
        <dbReference type="EMBL" id="STX08231.1"/>
    </source>
</evidence>
<feature type="region of interest" description="Disordered" evidence="3">
    <location>
        <begin position="169"/>
        <end position="204"/>
    </location>
</feature>
<evidence type="ECO:0000256" key="4">
    <source>
        <dbReference type="SAM" id="SignalP"/>
    </source>
</evidence>
<protein>
    <submittedName>
        <fullName evidence="5">Putative iron compound ABC transport system periplasmic binding component</fullName>
    </submittedName>
</protein>
<dbReference type="PANTHER" id="PTHR30532">
    <property type="entry name" value="IRON III DICITRATE-BINDING PERIPLASMIC PROTEIN"/>
    <property type="match status" value="1"/>
</dbReference>
<sequence>MRWFVSLLLLLTGAVSAAAPQTQTFADDLGRTVTVPLHPQRIVSMHDLDITIPLIELGAPPIASHGRTRPDGSHYLRSSAQLTGVDFDNSDIRFIGTADIDLEAVAAAKPDLIITEPSRHVSVEQLEKIAPTVSIDHLQGSAPEIYRKLAQLTGTQPRLAILERPLSGANQAAESDGQPTAVQRLSDPGEQRQGHGASFVSCAGPGAARRRVPLSAAD</sequence>
<name>A0A378H8N8_KLEPN</name>
<evidence type="ECO:0000256" key="3">
    <source>
        <dbReference type="SAM" id="MobiDB-lite"/>
    </source>
</evidence>
<feature type="chain" id="PRO_5016937239" evidence="4">
    <location>
        <begin position="18"/>
        <end position="218"/>
    </location>
</feature>
<dbReference type="InterPro" id="IPR051313">
    <property type="entry name" value="Bact_iron-sidero_bind"/>
</dbReference>
<proteinExistence type="predicted"/>
<dbReference type="Proteomes" id="UP000255167">
    <property type="component" value="Unassembled WGS sequence"/>
</dbReference>
<organism evidence="5 6">
    <name type="scientific">Klebsiella pneumoniae</name>
    <dbReference type="NCBI Taxonomy" id="573"/>
    <lineage>
        <taxon>Bacteria</taxon>
        <taxon>Pseudomonadati</taxon>
        <taxon>Pseudomonadota</taxon>
        <taxon>Gammaproteobacteria</taxon>
        <taxon>Enterobacterales</taxon>
        <taxon>Enterobacteriaceae</taxon>
        <taxon>Klebsiella/Raoultella group</taxon>
        <taxon>Klebsiella</taxon>
        <taxon>Klebsiella pneumoniae complex</taxon>
    </lineage>
</organism>
<dbReference type="Gene3D" id="3.40.50.1980">
    <property type="entry name" value="Nitrogenase molybdenum iron protein domain"/>
    <property type="match status" value="1"/>
</dbReference>
<keyword evidence="2 4" id="KW-0732">Signal</keyword>